<dbReference type="STRING" id="28181.BEN30_06870"/>
<dbReference type="AlphaFoldDB" id="A0A1E5Q8Z7"/>
<proteinExistence type="predicted"/>
<protein>
    <submittedName>
        <fullName evidence="3">Heavy metal transporter</fullName>
    </submittedName>
</protein>
<evidence type="ECO:0000313" key="3">
    <source>
        <dbReference type="EMBL" id="OEJ67990.1"/>
    </source>
</evidence>
<evidence type="ECO:0000256" key="1">
    <source>
        <dbReference type="ARBA" id="ARBA00022723"/>
    </source>
</evidence>
<dbReference type="InterPro" id="IPR036163">
    <property type="entry name" value="HMA_dom_sf"/>
</dbReference>
<name>A0A1E5Q8Z7_9PROT</name>
<comment type="caution">
    <text evidence="3">The sequence shown here is derived from an EMBL/GenBank/DDBJ whole genome shotgun (WGS) entry which is preliminary data.</text>
</comment>
<organism evidence="3 4">
    <name type="scientific">Magnetovibrio blakemorei</name>
    <dbReference type="NCBI Taxonomy" id="28181"/>
    <lineage>
        <taxon>Bacteria</taxon>
        <taxon>Pseudomonadati</taxon>
        <taxon>Pseudomonadota</taxon>
        <taxon>Alphaproteobacteria</taxon>
        <taxon>Rhodospirillales</taxon>
        <taxon>Magnetovibrionaceae</taxon>
        <taxon>Magnetovibrio</taxon>
    </lineage>
</organism>
<evidence type="ECO:0000259" key="2">
    <source>
        <dbReference type="PROSITE" id="PS50846"/>
    </source>
</evidence>
<feature type="domain" description="HMA" evidence="2">
    <location>
        <begin position="1"/>
        <end position="63"/>
    </location>
</feature>
<evidence type="ECO:0000313" key="4">
    <source>
        <dbReference type="Proteomes" id="UP000095347"/>
    </source>
</evidence>
<dbReference type="Pfam" id="PF00403">
    <property type="entry name" value="HMA"/>
    <property type="match status" value="1"/>
</dbReference>
<keyword evidence="1" id="KW-0479">Metal-binding</keyword>
<reference evidence="4" key="1">
    <citation type="submission" date="2016-07" db="EMBL/GenBank/DDBJ databases">
        <authorList>
            <person name="Florea S."/>
            <person name="Webb J.S."/>
            <person name="Jaromczyk J."/>
            <person name="Schardl C.L."/>
        </authorList>
    </citation>
    <scope>NUCLEOTIDE SEQUENCE [LARGE SCALE GENOMIC DNA]</scope>
    <source>
        <strain evidence="4">MV-1</strain>
    </source>
</reference>
<dbReference type="PROSITE" id="PS01047">
    <property type="entry name" value="HMA_1"/>
    <property type="match status" value="1"/>
</dbReference>
<accession>A0A1E5Q8Z7</accession>
<dbReference type="Proteomes" id="UP000095347">
    <property type="component" value="Unassembled WGS sequence"/>
</dbReference>
<dbReference type="Gene3D" id="3.30.70.100">
    <property type="match status" value="1"/>
</dbReference>
<dbReference type="InterPro" id="IPR006121">
    <property type="entry name" value="HMA_dom"/>
</dbReference>
<dbReference type="EMBL" id="MCGG01000017">
    <property type="protein sequence ID" value="OEJ67990.1"/>
    <property type="molecule type" value="Genomic_DNA"/>
</dbReference>
<dbReference type="InterPro" id="IPR017969">
    <property type="entry name" value="Heavy-metal-associated_CS"/>
</dbReference>
<dbReference type="GO" id="GO:0046872">
    <property type="term" value="F:metal ion binding"/>
    <property type="evidence" value="ECO:0007669"/>
    <property type="project" value="UniProtKB-KW"/>
</dbReference>
<sequence length="66" mass="6553">MSKIYKVNGMTCGGCAKSVTNAIIDAAPGAQVDVNLEAKSVSVSGADEATVKQAVTDAGFEYAGAA</sequence>
<dbReference type="SUPFAM" id="SSF55008">
    <property type="entry name" value="HMA, heavy metal-associated domain"/>
    <property type="match status" value="1"/>
</dbReference>
<dbReference type="PROSITE" id="PS50846">
    <property type="entry name" value="HMA_2"/>
    <property type="match status" value="1"/>
</dbReference>
<dbReference type="OrthoDB" id="9801832at2"/>
<dbReference type="CDD" id="cd00371">
    <property type="entry name" value="HMA"/>
    <property type="match status" value="1"/>
</dbReference>
<gene>
    <name evidence="3" type="ORF">BEN30_06870</name>
</gene>
<keyword evidence="4" id="KW-1185">Reference proteome</keyword>
<dbReference type="RefSeq" id="WP_069957318.1">
    <property type="nucleotide sequence ID" value="NZ_MCGG01000017.1"/>
</dbReference>